<keyword evidence="2" id="KW-1185">Reference proteome</keyword>
<gene>
    <name evidence="1" type="ORF">vBKpMFBKp24_107</name>
</gene>
<name>A0A7U0J6U6_9CAUD</name>
<sequence length="121" mass="14049">MLSDYQVFAYRDLIIEPREMRALYNALNTRLGDVGGNEGHLLTLDLPTLSERLRASQEEIIYVSTNSFWGFWKCITRNEIVWELTRVQAIKLRALLGREVEKKRKSPLVVTERLLSCLPIV</sequence>
<evidence type="ECO:0000313" key="1">
    <source>
        <dbReference type="EMBL" id="QQV92261.1"/>
    </source>
</evidence>
<dbReference type="EMBL" id="MW394391">
    <property type="protein sequence ID" value="QQV92261.1"/>
    <property type="molecule type" value="Genomic_DNA"/>
</dbReference>
<dbReference type="Proteomes" id="UP000596381">
    <property type="component" value="Segment"/>
</dbReference>
<evidence type="ECO:0000313" key="2">
    <source>
        <dbReference type="Proteomes" id="UP000596381"/>
    </source>
</evidence>
<reference evidence="1 2" key="1">
    <citation type="submission" date="2020-12" db="EMBL/GenBank/DDBJ databases">
        <title>Genomic characterization of four novel bacteriophages infecting Klebsiella pneumoniae.</title>
        <authorList>
            <person name="Estrada Bonilla B."/>
            <person name="Costa A.R."/>
            <person name="van Rossum T."/>
            <person name="Hagedoorn S."/>
            <person name="Wallinga H."/>
            <person name="Xiao M."/>
            <person name="Song W."/>
            <person name="Haas P.-J."/>
            <person name="Nobrega F.L."/>
            <person name="Brouns S.J.J."/>
        </authorList>
    </citation>
    <scope>NUCLEOTIDE SEQUENCE [LARGE SCALE GENOMIC DNA]</scope>
</reference>
<proteinExistence type="predicted"/>
<accession>A0A7U0J6U6</accession>
<protein>
    <submittedName>
        <fullName evidence="1">Uncharacterized protein</fullName>
    </submittedName>
</protein>
<organism evidence="1 2">
    <name type="scientific">Klebsiella phage vB_KpM_FBKp24</name>
    <dbReference type="NCBI Taxonomy" id="2801834"/>
    <lineage>
        <taxon>Viruses</taxon>
        <taxon>Duplodnaviria</taxon>
        <taxon>Heunggongvirae</taxon>
        <taxon>Uroviricota</taxon>
        <taxon>Caudoviricetes</taxon>
        <taxon>Chimalliviridae</taxon>
        <taxon>Maaswegvirus</taxon>
        <taxon>Maaswegvirus Kp24</taxon>
    </lineage>
</organism>